<evidence type="ECO:0000313" key="8">
    <source>
        <dbReference type="EMBL" id="CAG5087591.1"/>
    </source>
</evidence>
<dbReference type="Proteomes" id="UP000683507">
    <property type="component" value="Chromosome"/>
</dbReference>
<keyword evidence="8" id="KW-0560">Oxidoreductase</keyword>
<dbReference type="RefSeq" id="WP_258543693.1">
    <property type="nucleotide sequence ID" value="NZ_OU015584.1"/>
</dbReference>
<keyword evidence="3" id="KW-0949">S-adenosyl-L-methionine</keyword>
<dbReference type="SFLD" id="SFLDG01387">
    <property type="entry name" value="BtrN-like_SPASM_domain_contain"/>
    <property type="match status" value="1"/>
</dbReference>
<dbReference type="GO" id="GO:0046872">
    <property type="term" value="F:metal ion binding"/>
    <property type="evidence" value="ECO:0007669"/>
    <property type="project" value="UniProtKB-KW"/>
</dbReference>
<comment type="cofactor">
    <cofactor evidence="1">
        <name>[4Fe-4S] cluster</name>
        <dbReference type="ChEBI" id="CHEBI:49883"/>
    </cofactor>
</comment>
<dbReference type="CDD" id="cd01335">
    <property type="entry name" value="Radical_SAM"/>
    <property type="match status" value="1"/>
</dbReference>
<gene>
    <name evidence="8" type="primary">pqqE</name>
    <name evidence="8" type="ORF">CRYO30217_03521</name>
</gene>
<dbReference type="InterPro" id="IPR058240">
    <property type="entry name" value="rSAM_sf"/>
</dbReference>
<keyword evidence="6" id="KW-0411">Iron-sulfur</keyword>
<keyword evidence="2" id="KW-0004">4Fe-4S</keyword>
<keyword evidence="4" id="KW-0479">Metal-binding</keyword>
<evidence type="ECO:0000256" key="5">
    <source>
        <dbReference type="ARBA" id="ARBA00023004"/>
    </source>
</evidence>
<keyword evidence="5" id="KW-0408">Iron</keyword>
<dbReference type="PROSITE" id="PS51918">
    <property type="entry name" value="RADICAL_SAM"/>
    <property type="match status" value="1"/>
</dbReference>
<dbReference type="Gene3D" id="3.20.20.70">
    <property type="entry name" value="Aldolase class I"/>
    <property type="match status" value="1"/>
</dbReference>
<dbReference type="PANTHER" id="PTHR11228:SF7">
    <property type="entry name" value="PQQA PEPTIDE CYCLASE"/>
    <property type="match status" value="1"/>
</dbReference>
<dbReference type="SFLD" id="SFLDS00029">
    <property type="entry name" value="Radical_SAM"/>
    <property type="match status" value="1"/>
</dbReference>
<evidence type="ECO:0000256" key="4">
    <source>
        <dbReference type="ARBA" id="ARBA00022723"/>
    </source>
</evidence>
<proteinExistence type="predicted"/>
<dbReference type="EMBL" id="OU015584">
    <property type="protein sequence ID" value="CAG5087591.1"/>
    <property type="molecule type" value="Genomic_DNA"/>
</dbReference>
<reference evidence="8" key="1">
    <citation type="submission" date="2021-04" db="EMBL/GenBank/DDBJ databases">
        <authorList>
            <person name="Rodrigo-Torres L."/>
            <person name="Arahal R. D."/>
            <person name="Lucena T."/>
        </authorList>
    </citation>
    <scope>NUCLEOTIDE SEQUENCE</scope>
    <source>
        <strain evidence="8">AS29M-1</strain>
    </source>
</reference>
<dbReference type="PANTHER" id="PTHR11228">
    <property type="entry name" value="RADICAL SAM DOMAIN PROTEIN"/>
    <property type="match status" value="1"/>
</dbReference>
<dbReference type="Pfam" id="PF13186">
    <property type="entry name" value="SPASM"/>
    <property type="match status" value="1"/>
</dbReference>
<keyword evidence="9" id="KW-1185">Reference proteome</keyword>
<evidence type="ECO:0000256" key="1">
    <source>
        <dbReference type="ARBA" id="ARBA00001966"/>
    </source>
</evidence>
<evidence type="ECO:0000256" key="2">
    <source>
        <dbReference type="ARBA" id="ARBA00022485"/>
    </source>
</evidence>
<dbReference type="InterPro" id="IPR034391">
    <property type="entry name" value="AdoMet-like_SPASM_containing"/>
</dbReference>
<dbReference type="InterPro" id="IPR013785">
    <property type="entry name" value="Aldolase_TIM"/>
</dbReference>
<dbReference type="Pfam" id="PF04055">
    <property type="entry name" value="Radical_SAM"/>
    <property type="match status" value="1"/>
</dbReference>
<dbReference type="KEGG" id="ptan:CRYO30217_03521"/>
<evidence type="ECO:0000259" key="7">
    <source>
        <dbReference type="PROSITE" id="PS51918"/>
    </source>
</evidence>
<protein>
    <submittedName>
        <fullName evidence="8">PqqA peptide cyclase</fullName>
        <ecNumber evidence="8">1.21.98.4</ecNumber>
    </submittedName>
</protein>
<dbReference type="GO" id="GO:0051536">
    <property type="term" value="F:iron-sulfur cluster binding"/>
    <property type="evidence" value="ECO:0007669"/>
    <property type="project" value="UniProtKB-KW"/>
</dbReference>
<dbReference type="InterPro" id="IPR050377">
    <property type="entry name" value="Radical_SAM_PqqE_MftC-like"/>
</dbReference>
<dbReference type="InterPro" id="IPR023885">
    <property type="entry name" value="4Fe4S-binding_SPASM_dom"/>
</dbReference>
<name>A0A916NEV4_9FLAO</name>
<feature type="domain" description="Radical SAM core" evidence="7">
    <location>
        <begin position="55"/>
        <end position="275"/>
    </location>
</feature>
<dbReference type="EC" id="1.21.98.4" evidence="8"/>
<evidence type="ECO:0000313" key="9">
    <source>
        <dbReference type="Proteomes" id="UP000683507"/>
    </source>
</evidence>
<evidence type="ECO:0000256" key="3">
    <source>
        <dbReference type="ARBA" id="ARBA00022691"/>
    </source>
</evidence>
<dbReference type="SFLD" id="SFLDG01067">
    <property type="entry name" value="SPASM/twitch_domain_containing"/>
    <property type="match status" value="1"/>
</dbReference>
<dbReference type="SUPFAM" id="SSF102114">
    <property type="entry name" value="Radical SAM enzymes"/>
    <property type="match status" value="1"/>
</dbReference>
<dbReference type="AlphaFoldDB" id="A0A916NEV4"/>
<dbReference type="InterPro" id="IPR007197">
    <property type="entry name" value="rSAM"/>
</dbReference>
<sequence length="353" mass="40482">MTSNNGNIAFLRVIFGKMSADGQILKMLTFRKLWNGVKLYSSFWFSRITKKPKVWGKPLALSIEPTTACNLGCPECPSGLKQFTRPTGNMKSNLNEKIIDELGSNLAYINFYFQGEPFINKNIFDLIRYANDKGVYTATSTNAHFLTPDASKEVIDSGLKRLIVSIDGTTQETYEQYRKQGSLNKVLDGTRNMISAKKEHGSKFPHIIFQYLVVKPNEHQIEDAKQLARDMGVDEIRFKTAQVYDYKNGNPLIPTNEKYSRYKQMPNGTFKLKNKMSNHCWRMWSSAVVTWDGSIVPCCFDKDAKHKLGNMQFFAFSDIWKNQDYNNFRKALLTNRQEIDICKNCSEGSKVWA</sequence>
<dbReference type="GO" id="GO:0016491">
    <property type="term" value="F:oxidoreductase activity"/>
    <property type="evidence" value="ECO:0007669"/>
    <property type="project" value="UniProtKB-KW"/>
</dbReference>
<organism evidence="8 9">
    <name type="scientific">Parvicella tangerina</name>
    <dbReference type="NCBI Taxonomy" id="2829795"/>
    <lineage>
        <taxon>Bacteria</taxon>
        <taxon>Pseudomonadati</taxon>
        <taxon>Bacteroidota</taxon>
        <taxon>Flavobacteriia</taxon>
        <taxon>Flavobacteriales</taxon>
        <taxon>Parvicellaceae</taxon>
        <taxon>Parvicella</taxon>
    </lineage>
</organism>
<evidence type="ECO:0000256" key="6">
    <source>
        <dbReference type="ARBA" id="ARBA00023014"/>
    </source>
</evidence>
<accession>A0A916NEV4</accession>